<dbReference type="PANTHER" id="PTHR37542:SF3">
    <property type="entry name" value="PRION-INHIBITION AND PROPAGATION HELO DOMAIN-CONTAINING PROTEIN"/>
    <property type="match status" value="1"/>
</dbReference>
<dbReference type="Gene3D" id="1.10.510.10">
    <property type="entry name" value="Transferase(Phosphotransferase) domain 1"/>
    <property type="match status" value="1"/>
</dbReference>
<organism evidence="2 3">
    <name type="scientific">Fusarium beomiforme</name>
    <dbReference type="NCBI Taxonomy" id="44412"/>
    <lineage>
        <taxon>Eukaryota</taxon>
        <taxon>Fungi</taxon>
        <taxon>Dikarya</taxon>
        <taxon>Ascomycota</taxon>
        <taxon>Pezizomycotina</taxon>
        <taxon>Sordariomycetes</taxon>
        <taxon>Hypocreomycetidae</taxon>
        <taxon>Hypocreales</taxon>
        <taxon>Nectriaceae</taxon>
        <taxon>Fusarium</taxon>
        <taxon>Fusarium burgessii species complex</taxon>
    </lineage>
</organism>
<dbReference type="SUPFAM" id="SSF56112">
    <property type="entry name" value="Protein kinase-like (PK-like)"/>
    <property type="match status" value="1"/>
</dbReference>
<dbReference type="Proteomes" id="UP000730481">
    <property type="component" value="Unassembled WGS sequence"/>
</dbReference>
<dbReference type="PROSITE" id="PS50011">
    <property type="entry name" value="PROTEIN_KINASE_DOM"/>
    <property type="match status" value="1"/>
</dbReference>
<keyword evidence="3" id="KW-1185">Reference proteome</keyword>
<dbReference type="InterPro" id="IPR011009">
    <property type="entry name" value="Kinase-like_dom_sf"/>
</dbReference>
<dbReference type="InterPro" id="IPR000719">
    <property type="entry name" value="Prot_kinase_dom"/>
</dbReference>
<dbReference type="InterPro" id="IPR001245">
    <property type="entry name" value="Ser-Thr/Tyr_kinase_cat_dom"/>
</dbReference>
<proteinExistence type="predicted"/>
<dbReference type="OrthoDB" id="1911848at2759"/>
<evidence type="ECO:0000313" key="3">
    <source>
        <dbReference type="Proteomes" id="UP000730481"/>
    </source>
</evidence>
<protein>
    <submittedName>
        <fullName evidence="2">Het-s domain protein</fullName>
    </submittedName>
</protein>
<dbReference type="GO" id="GO:0004672">
    <property type="term" value="F:protein kinase activity"/>
    <property type="evidence" value="ECO:0007669"/>
    <property type="project" value="InterPro"/>
</dbReference>
<comment type="caution">
    <text evidence="2">The sequence shown here is derived from an EMBL/GenBank/DDBJ whole genome shotgun (WGS) entry which is preliminary data.</text>
</comment>
<dbReference type="AlphaFoldDB" id="A0A9P5E120"/>
<dbReference type="PANTHER" id="PTHR37542">
    <property type="entry name" value="HELO DOMAIN-CONTAINING PROTEIN-RELATED"/>
    <property type="match status" value="1"/>
</dbReference>
<dbReference type="EMBL" id="PVQB02000123">
    <property type="protein sequence ID" value="KAF4342745.1"/>
    <property type="molecule type" value="Genomic_DNA"/>
</dbReference>
<dbReference type="GO" id="GO:0005524">
    <property type="term" value="F:ATP binding"/>
    <property type="evidence" value="ECO:0007669"/>
    <property type="project" value="InterPro"/>
</dbReference>
<evidence type="ECO:0000313" key="2">
    <source>
        <dbReference type="EMBL" id="KAF4342745.1"/>
    </source>
</evidence>
<evidence type="ECO:0000259" key="1">
    <source>
        <dbReference type="PROSITE" id="PS50011"/>
    </source>
</evidence>
<feature type="domain" description="Protein kinase" evidence="1">
    <location>
        <begin position="143"/>
        <end position="520"/>
    </location>
</feature>
<reference evidence="2" key="2">
    <citation type="submission" date="2020-02" db="EMBL/GenBank/DDBJ databases">
        <title>Identification and distribution of gene clusters putatively required for synthesis of sphingolipid metabolism inhibitors in phylogenetically diverse species of the filamentous fungus Fusarium.</title>
        <authorList>
            <person name="Kim H.-S."/>
            <person name="Busman M."/>
            <person name="Brown D.W."/>
            <person name="Divon H."/>
            <person name="Uhlig S."/>
            <person name="Proctor R.H."/>
        </authorList>
    </citation>
    <scope>NUCLEOTIDE SEQUENCE</scope>
    <source>
        <strain evidence="2">NRRL 25174</strain>
    </source>
</reference>
<accession>A0A9P5E120</accession>
<dbReference type="Pfam" id="PF07714">
    <property type="entry name" value="PK_Tyr_Ser-Thr"/>
    <property type="match status" value="1"/>
</dbReference>
<sequence>MKTEPQLLLKHKAFVSYGEMAGGDALGIASLVLAAPPILEPTLNCVKYILDVSNAYQKADQLHQDSLLQLDVHLYQVQQFARFLQENFQTLDDDTRSLCKRLVAVIETRLIDLVSVLSSITDPSGKINKLEYTIKGRDAITRLCTQLEAWEGSLNTVLFAYILSSRCNSPSLSLEVSPISPKGQTRWQRTAELMRNCLNDRQPTSLELSPAAIDDKNFTPVMFSSVRWRGHPGPSLIESHNSTASEEEVKDIATFLSKADESVVSILKCQGYNGHTLLFQLPQMSAEPRSLQKVLVDAYSTLPTHDLAERLELMKKIATSILFIHTADHVHKSIRTSNILLLDMTPKSLGKPYLVGFDLSRKSIKSSRLTKTPEWWNAYYVAPDRQGDTNRAYTLLDDVYSFGVVLLELSLWRSFARWRKSSKPPYELKWSRGSDMLRSEAGSTLPLNPEQLKQKFVQLAKETVPVKLGLTMSKLIVSCLTCLDDDGMFKDQRGSNGSDGSSLGIKYIKEVILQLELIKL</sequence>
<name>A0A9P5E120_9HYPO</name>
<reference evidence="2" key="1">
    <citation type="journal article" date="2017" name="Mycologia">
        <title>Fusarium algeriense, sp. nov., a novel toxigenic crown rot pathogen of durum wheat from Algeria is nested in the Fusarium burgessii species complex.</title>
        <authorList>
            <person name="Laraba I."/>
            <person name="Keddad A."/>
            <person name="Boureghda H."/>
            <person name="Abdallah N."/>
            <person name="Vaughan M.M."/>
            <person name="Proctor R.H."/>
            <person name="Busman M."/>
            <person name="O'Donnell K."/>
        </authorList>
    </citation>
    <scope>NUCLEOTIDE SEQUENCE</scope>
    <source>
        <strain evidence="2">NRRL 25174</strain>
    </source>
</reference>
<gene>
    <name evidence="2" type="ORF">FBEOM_3329</name>
</gene>